<evidence type="ECO:0000256" key="8">
    <source>
        <dbReference type="ARBA" id="ARBA00023180"/>
    </source>
</evidence>
<evidence type="ECO:0000256" key="3">
    <source>
        <dbReference type="ARBA" id="ARBA00022630"/>
    </source>
</evidence>
<dbReference type="InParanoid" id="A0A6I8VPL3"/>
<reference evidence="15" key="2">
    <citation type="submission" date="2025-08" db="UniProtKB">
        <authorList>
            <consortium name="RefSeq"/>
        </authorList>
    </citation>
    <scope>IDENTIFICATION</scope>
    <source>
        <strain evidence="15">MV-25-SWS-2005</strain>
        <tissue evidence="15">Whole body</tissue>
    </source>
</reference>
<dbReference type="RefSeq" id="XP_033232808.1">
    <property type="nucleotide sequence ID" value="XM_033376917.1"/>
</dbReference>
<feature type="domain" description="Thioredoxin" evidence="13">
    <location>
        <begin position="16"/>
        <end position="156"/>
    </location>
</feature>
<dbReference type="InterPro" id="IPR040986">
    <property type="entry name" value="QSOX_FAD-bd_dom"/>
</dbReference>
<dbReference type="KEGG" id="dpo:117183336"/>
<keyword evidence="8" id="KW-0325">Glycoprotein</keyword>
<dbReference type="GO" id="GO:0005615">
    <property type="term" value="C:extracellular space"/>
    <property type="evidence" value="ECO:0007669"/>
    <property type="project" value="TreeGrafter"/>
</dbReference>
<dbReference type="FunFam" id="3.40.30.10:FF:000347">
    <property type="entry name" value="Sulfhydryl oxidase"/>
    <property type="match status" value="1"/>
</dbReference>
<evidence type="ECO:0000256" key="6">
    <source>
        <dbReference type="ARBA" id="ARBA00023002"/>
    </source>
</evidence>
<dbReference type="PANTHER" id="PTHR22897:SF8">
    <property type="entry name" value="SULFHYDRYL OXIDASE"/>
    <property type="match status" value="1"/>
</dbReference>
<evidence type="ECO:0000313" key="14">
    <source>
        <dbReference type="Proteomes" id="UP000001819"/>
    </source>
</evidence>
<comment type="cofactor">
    <cofactor evidence="1 10">
        <name>FAD</name>
        <dbReference type="ChEBI" id="CHEBI:57692"/>
    </cofactor>
</comment>
<keyword evidence="14" id="KW-1185">Reference proteome</keyword>
<evidence type="ECO:0000256" key="4">
    <source>
        <dbReference type="ARBA" id="ARBA00022729"/>
    </source>
</evidence>
<dbReference type="CDD" id="cd02992">
    <property type="entry name" value="PDI_a_QSOX"/>
    <property type="match status" value="1"/>
</dbReference>
<keyword evidence="6 10" id="KW-0560">Oxidoreductase</keyword>
<evidence type="ECO:0000256" key="2">
    <source>
        <dbReference type="ARBA" id="ARBA00006041"/>
    </source>
</evidence>
<dbReference type="PROSITE" id="PS51324">
    <property type="entry name" value="ERV_ALR"/>
    <property type="match status" value="1"/>
</dbReference>
<dbReference type="FunCoup" id="A0A6I8VPL3">
    <property type="interactions" value="60"/>
</dbReference>
<gene>
    <name evidence="15" type="primary">Qsox2</name>
</gene>
<dbReference type="Pfam" id="PF00085">
    <property type="entry name" value="Thioredoxin"/>
    <property type="match status" value="1"/>
</dbReference>
<proteinExistence type="inferred from homology"/>
<evidence type="ECO:0000256" key="11">
    <source>
        <dbReference type="SAM" id="SignalP"/>
    </source>
</evidence>
<feature type="chain" id="PRO_5026257621" description="Sulfhydryl oxidase" evidence="11">
    <location>
        <begin position="27"/>
        <end position="558"/>
    </location>
</feature>
<evidence type="ECO:0000256" key="9">
    <source>
        <dbReference type="ARBA" id="ARBA00048864"/>
    </source>
</evidence>
<dbReference type="PANTHER" id="PTHR22897">
    <property type="entry name" value="QUIESCIN Q6-RELATED SULFHYDRYL OXIDASE"/>
    <property type="match status" value="1"/>
</dbReference>
<keyword evidence="7" id="KW-1015">Disulfide bond</keyword>
<dbReference type="EC" id="1.8.3.2" evidence="10"/>
<dbReference type="ExpressionAtlas" id="A0A6I8VPL3">
    <property type="expression patterns" value="baseline"/>
</dbReference>
<dbReference type="InterPro" id="IPR042568">
    <property type="entry name" value="QSOX_FAD-bd_sf"/>
</dbReference>
<dbReference type="SUPFAM" id="SSF52833">
    <property type="entry name" value="Thioredoxin-like"/>
    <property type="match status" value="1"/>
</dbReference>
<dbReference type="GO" id="GO:0006457">
    <property type="term" value="P:protein folding"/>
    <property type="evidence" value="ECO:0007669"/>
    <property type="project" value="TreeGrafter"/>
</dbReference>
<accession>A0A6I8VPL3</accession>
<keyword evidence="3 10" id="KW-0285">Flavoprotein</keyword>
<sequence>MIPIRNSLPFATLLLLLLLATAKARARPNEATGEASLYDEADNVINADTNTLRNHLATVPKGKLVQFINIFCGDCQRFAPTFKDVARDLYKWQRVLSIYAVDCAQEKNVQICRDFQVLKTPTLRYFPPVYTGNGTGIDIPTVKPNEIKDLLAGYLAKEMNWNLLYFDPLRSDSNAKTTIGDHKCPGQAAEYIALVLQPKGSNIGRDTIFELLPYPAVVVRLVDDAQIFANFGLTPQGQKLAILDLAGNVQALKAAQETSQAYAASIAEYLAQKGHTPVPPLPTTVAPKVRTVRNKEQQAILATVLRGGPAKIYRADLEQAIDKLLHIELPKADLIQGSNLTALRDIIAVLRHLNPLNNNGQELLTNLHGFLLPINRLTGSEFADLVKSTEKKLEGNVFKAKRYVGCIASRPFLRGFTCSLWTLFHYLTVAAAKPPYYLQAGSVLSAIHGFAKHFFGCRDCADHFLALAERKHIDRVTDHDAEILWLWEAHNEVNKRLAGDTTEDPKFPKIQFPSKKYCPACSNENSHWNRTEVLKYLKIIYDNKNLSPYGLPTTRGYP</sequence>
<evidence type="ECO:0000259" key="12">
    <source>
        <dbReference type="PROSITE" id="PS51324"/>
    </source>
</evidence>
<feature type="signal peptide" evidence="11">
    <location>
        <begin position="1"/>
        <end position="26"/>
    </location>
</feature>
<reference evidence="14" key="1">
    <citation type="submission" date="2024-06" db="UniProtKB">
        <authorList>
            <consortium name="RefSeq"/>
        </authorList>
    </citation>
    <scope>NUCLEOTIDE SEQUENCE [LARGE SCALE GENOMIC DNA]</scope>
    <source>
        <strain evidence="14">MV2-25</strain>
    </source>
</reference>
<dbReference type="Gene3D" id="3.40.30.10">
    <property type="entry name" value="Glutaredoxin"/>
    <property type="match status" value="2"/>
</dbReference>
<evidence type="ECO:0000259" key="13">
    <source>
        <dbReference type="PROSITE" id="PS51352"/>
    </source>
</evidence>
<dbReference type="AlphaFoldDB" id="A0A6I8VPL3"/>
<evidence type="ECO:0000256" key="1">
    <source>
        <dbReference type="ARBA" id="ARBA00001974"/>
    </source>
</evidence>
<dbReference type="InterPro" id="IPR036774">
    <property type="entry name" value="ERV/ALR_sulphydryl_oxid_sf"/>
</dbReference>
<dbReference type="InterPro" id="IPR036249">
    <property type="entry name" value="Thioredoxin-like_sf"/>
</dbReference>
<comment type="catalytic activity">
    <reaction evidence="9 10">
        <text>2 R'C(R)SH + O2 = R'C(R)S-S(R)CR' + H2O2</text>
        <dbReference type="Rhea" id="RHEA:17357"/>
        <dbReference type="ChEBI" id="CHEBI:15379"/>
        <dbReference type="ChEBI" id="CHEBI:16240"/>
        <dbReference type="ChEBI" id="CHEBI:16520"/>
        <dbReference type="ChEBI" id="CHEBI:17412"/>
        <dbReference type="EC" id="1.8.3.2"/>
    </reaction>
</comment>
<keyword evidence="5 10" id="KW-0274">FAD</keyword>
<dbReference type="InterPro" id="IPR039798">
    <property type="entry name" value="Sulfhydryl_oxidase"/>
</dbReference>
<dbReference type="Pfam" id="PF04777">
    <property type="entry name" value="Evr1_Alr"/>
    <property type="match status" value="1"/>
</dbReference>
<dbReference type="SUPFAM" id="SSF69000">
    <property type="entry name" value="FAD-dependent thiol oxidase"/>
    <property type="match status" value="1"/>
</dbReference>
<evidence type="ECO:0000313" key="15">
    <source>
        <dbReference type="RefSeq" id="XP_033232808.1"/>
    </source>
</evidence>
<dbReference type="InterPro" id="IPR013766">
    <property type="entry name" value="Thioredoxin_domain"/>
</dbReference>
<dbReference type="InterPro" id="IPR017905">
    <property type="entry name" value="ERV/ALR_sulphydryl_oxidase"/>
</dbReference>
<organism evidence="14 15">
    <name type="scientific">Drosophila pseudoobscura pseudoobscura</name>
    <name type="common">Fruit fly</name>
    <dbReference type="NCBI Taxonomy" id="46245"/>
    <lineage>
        <taxon>Eukaryota</taxon>
        <taxon>Metazoa</taxon>
        <taxon>Ecdysozoa</taxon>
        <taxon>Arthropoda</taxon>
        <taxon>Hexapoda</taxon>
        <taxon>Insecta</taxon>
        <taxon>Pterygota</taxon>
        <taxon>Neoptera</taxon>
        <taxon>Endopterygota</taxon>
        <taxon>Diptera</taxon>
        <taxon>Brachycera</taxon>
        <taxon>Muscomorpha</taxon>
        <taxon>Ephydroidea</taxon>
        <taxon>Drosophilidae</taxon>
        <taxon>Drosophila</taxon>
        <taxon>Sophophora</taxon>
    </lineage>
</organism>
<dbReference type="FunFam" id="1.20.120.310:FF:000001">
    <property type="entry name" value="Sulfhydryl oxidase"/>
    <property type="match status" value="1"/>
</dbReference>
<dbReference type="Pfam" id="PF18371">
    <property type="entry name" value="FAD_SOX"/>
    <property type="match status" value="1"/>
</dbReference>
<name>A0A6I8VPL3_DROPS</name>
<keyword evidence="4 11" id="KW-0732">Signal</keyword>
<dbReference type="GO" id="GO:0016971">
    <property type="term" value="F:flavin-dependent sulfhydryl oxidase activity"/>
    <property type="evidence" value="ECO:0007669"/>
    <property type="project" value="InterPro"/>
</dbReference>
<dbReference type="PROSITE" id="PS51352">
    <property type="entry name" value="THIOREDOXIN_2"/>
    <property type="match status" value="1"/>
</dbReference>
<dbReference type="Gene3D" id="1.20.120.1960">
    <property type="entry name" value="QSOX sulfhydryl oxidase domain"/>
    <property type="match status" value="1"/>
</dbReference>
<evidence type="ECO:0000256" key="10">
    <source>
        <dbReference type="RuleBase" id="RU371123"/>
    </source>
</evidence>
<dbReference type="Proteomes" id="UP000001819">
    <property type="component" value="Chromosome 2"/>
</dbReference>
<dbReference type="GO" id="GO:0003756">
    <property type="term" value="F:protein disulfide isomerase activity"/>
    <property type="evidence" value="ECO:0007669"/>
    <property type="project" value="TreeGrafter"/>
</dbReference>
<protein>
    <recommendedName>
        <fullName evidence="10">Sulfhydryl oxidase</fullName>
        <ecNumber evidence="10">1.8.3.2</ecNumber>
    </recommendedName>
</protein>
<evidence type="ECO:0000256" key="7">
    <source>
        <dbReference type="ARBA" id="ARBA00023157"/>
    </source>
</evidence>
<dbReference type="Gene3D" id="1.20.120.310">
    <property type="entry name" value="ERV/ALR sulfhydryl oxidase domain"/>
    <property type="match status" value="1"/>
</dbReference>
<evidence type="ECO:0000256" key="5">
    <source>
        <dbReference type="ARBA" id="ARBA00022827"/>
    </source>
</evidence>
<comment type="similarity">
    <text evidence="2">Belongs to the quiescin-sulfhydryl oxidase (QSOX) family.</text>
</comment>
<dbReference type="GO" id="GO:0000139">
    <property type="term" value="C:Golgi membrane"/>
    <property type="evidence" value="ECO:0007669"/>
    <property type="project" value="TreeGrafter"/>
</dbReference>
<feature type="domain" description="ERV/ALR sulfhydryl oxidase" evidence="12">
    <location>
        <begin position="409"/>
        <end position="517"/>
    </location>
</feature>